<dbReference type="GO" id="GO:0005509">
    <property type="term" value="F:calcium ion binding"/>
    <property type="evidence" value="ECO:0007669"/>
    <property type="project" value="InterPro"/>
</dbReference>
<dbReference type="EMBL" id="JAVXUO010000083">
    <property type="protein sequence ID" value="KAK2995615.1"/>
    <property type="molecule type" value="Genomic_DNA"/>
</dbReference>
<dbReference type="CDD" id="cd00051">
    <property type="entry name" value="EFh"/>
    <property type="match status" value="1"/>
</dbReference>
<evidence type="ECO:0000313" key="3">
    <source>
        <dbReference type="EMBL" id="KAK2995615.1"/>
    </source>
</evidence>
<evidence type="ECO:0000256" key="1">
    <source>
        <dbReference type="ARBA" id="ARBA00022837"/>
    </source>
</evidence>
<feature type="domain" description="EF-hand" evidence="2">
    <location>
        <begin position="14"/>
        <end position="49"/>
    </location>
</feature>
<dbReference type="SMART" id="SM00054">
    <property type="entry name" value="EFh"/>
    <property type="match status" value="2"/>
</dbReference>
<gene>
    <name evidence="3" type="ORF">RJ640_020251</name>
</gene>
<organism evidence="3 4">
    <name type="scientific">Escallonia rubra</name>
    <dbReference type="NCBI Taxonomy" id="112253"/>
    <lineage>
        <taxon>Eukaryota</taxon>
        <taxon>Viridiplantae</taxon>
        <taxon>Streptophyta</taxon>
        <taxon>Embryophyta</taxon>
        <taxon>Tracheophyta</taxon>
        <taxon>Spermatophyta</taxon>
        <taxon>Magnoliopsida</taxon>
        <taxon>eudicotyledons</taxon>
        <taxon>Gunneridae</taxon>
        <taxon>Pentapetalae</taxon>
        <taxon>asterids</taxon>
        <taxon>campanulids</taxon>
        <taxon>Escalloniales</taxon>
        <taxon>Escalloniaceae</taxon>
        <taxon>Escallonia</taxon>
    </lineage>
</organism>
<dbReference type="Proteomes" id="UP001187471">
    <property type="component" value="Unassembled WGS sequence"/>
</dbReference>
<dbReference type="Pfam" id="PF00036">
    <property type="entry name" value="EF-hand_1"/>
    <property type="match status" value="1"/>
</dbReference>
<dbReference type="SUPFAM" id="SSF47473">
    <property type="entry name" value="EF-hand"/>
    <property type="match status" value="1"/>
</dbReference>
<sequence>MPFWSGLKSASFPLSDDQVKGLLMRYDTNGDGRLSREELKAAFRKLGLRFGGWRARRALRHADADGDGQISEDEMKELIRYAASKWGFTIS</sequence>
<dbReference type="PROSITE" id="PS00018">
    <property type="entry name" value="EF_HAND_1"/>
    <property type="match status" value="2"/>
</dbReference>
<dbReference type="InterPro" id="IPR002048">
    <property type="entry name" value="EF_hand_dom"/>
</dbReference>
<dbReference type="AlphaFoldDB" id="A0AA88S4P7"/>
<keyword evidence="1" id="KW-0106">Calcium</keyword>
<proteinExistence type="predicted"/>
<dbReference type="Gene3D" id="1.10.238.10">
    <property type="entry name" value="EF-hand"/>
    <property type="match status" value="1"/>
</dbReference>
<dbReference type="InterPro" id="IPR018247">
    <property type="entry name" value="EF_Hand_1_Ca_BS"/>
</dbReference>
<dbReference type="PROSITE" id="PS50222">
    <property type="entry name" value="EF_HAND_2"/>
    <property type="match status" value="2"/>
</dbReference>
<evidence type="ECO:0000259" key="2">
    <source>
        <dbReference type="PROSITE" id="PS50222"/>
    </source>
</evidence>
<dbReference type="Pfam" id="PF13405">
    <property type="entry name" value="EF-hand_6"/>
    <property type="match status" value="1"/>
</dbReference>
<accession>A0AA88S4P7</accession>
<comment type="caution">
    <text evidence="3">The sequence shown here is derived from an EMBL/GenBank/DDBJ whole genome shotgun (WGS) entry which is preliminary data.</text>
</comment>
<dbReference type="InterPro" id="IPR011992">
    <property type="entry name" value="EF-hand-dom_pair"/>
</dbReference>
<name>A0AA88S4P7_9ASTE</name>
<protein>
    <recommendedName>
        <fullName evidence="2">EF-hand domain-containing protein</fullName>
    </recommendedName>
</protein>
<feature type="domain" description="EF-hand" evidence="2">
    <location>
        <begin position="54"/>
        <end position="85"/>
    </location>
</feature>
<keyword evidence="4" id="KW-1185">Reference proteome</keyword>
<evidence type="ECO:0000313" key="4">
    <source>
        <dbReference type="Proteomes" id="UP001187471"/>
    </source>
</evidence>
<reference evidence="3" key="1">
    <citation type="submission" date="2022-12" db="EMBL/GenBank/DDBJ databases">
        <title>Draft genome assemblies for two species of Escallonia (Escalloniales).</title>
        <authorList>
            <person name="Chanderbali A."/>
            <person name="Dervinis C."/>
            <person name="Anghel I."/>
            <person name="Soltis D."/>
            <person name="Soltis P."/>
            <person name="Zapata F."/>
        </authorList>
    </citation>
    <scope>NUCLEOTIDE SEQUENCE</scope>
    <source>
        <strain evidence="3">UCBG92.1500</strain>
        <tissue evidence="3">Leaf</tissue>
    </source>
</reference>